<keyword evidence="2" id="KW-0812">Transmembrane</keyword>
<dbReference type="KEGG" id="ard:AXF14_10380"/>
<dbReference type="Proteomes" id="UP000065220">
    <property type="component" value="Chromosome"/>
</dbReference>
<proteinExistence type="predicted"/>
<name>A0A0X8JFI5_ACTRD</name>
<dbReference type="AlphaFoldDB" id="A0A0X8JFI5"/>
<organism evidence="3 4">
    <name type="scientific">Actinomyces radicidentis</name>
    <dbReference type="NCBI Taxonomy" id="111015"/>
    <lineage>
        <taxon>Bacteria</taxon>
        <taxon>Bacillati</taxon>
        <taxon>Actinomycetota</taxon>
        <taxon>Actinomycetes</taxon>
        <taxon>Actinomycetales</taxon>
        <taxon>Actinomycetaceae</taxon>
        <taxon>Actinomyces</taxon>
    </lineage>
</organism>
<dbReference type="RefSeq" id="WP_067943026.1">
    <property type="nucleotide sequence ID" value="NZ_CP014228.1"/>
</dbReference>
<evidence type="ECO:0000256" key="2">
    <source>
        <dbReference type="SAM" id="Phobius"/>
    </source>
</evidence>
<sequence length="253" mass="25605">MQHRSRSHARAQAPDAGADRRSLRTLALLQAGAVVLCASAVTPAEALPADTTTGPSTTGTASTVSPSTIAVGGTLTYTLSGFPKESTVQVLVDDGDLDSQDPVVSEVPVDEDGTTSGHIELPGYVDEGTHWLRFRVSAGEDVPTSQVRTADYTNKSPYFTVAGVTIIGGGDSAAASQPTATGVPTVPAPTSTATPAAAAGGADASSGESEPHGFPVIGASFLGLGIIMVGLAGFVVRNRRRLAAHERALAEEG</sequence>
<dbReference type="OrthoDB" id="3260927at2"/>
<feature type="compositionally biased region" description="Low complexity" evidence="1">
    <location>
        <begin position="178"/>
        <end position="208"/>
    </location>
</feature>
<keyword evidence="4" id="KW-1185">Reference proteome</keyword>
<reference evidence="4" key="1">
    <citation type="submission" date="2016-02" db="EMBL/GenBank/DDBJ databases">
        <authorList>
            <person name="Holder M.E."/>
            <person name="Ajami N.J."/>
            <person name="Petrosino J.F."/>
        </authorList>
    </citation>
    <scope>NUCLEOTIDE SEQUENCE [LARGE SCALE GENOMIC DNA]</scope>
    <source>
        <strain evidence="4">CCUG 36733</strain>
    </source>
</reference>
<gene>
    <name evidence="3" type="ORF">AXF14_10380</name>
</gene>
<evidence type="ECO:0000313" key="3">
    <source>
        <dbReference type="EMBL" id="AMD87908.1"/>
    </source>
</evidence>
<dbReference type="EMBL" id="CP014228">
    <property type="protein sequence ID" value="AMD87908.1"/>
    <property type="molecule type" value="Genomic_DNA"/>
</dbReference>
<keyword evidence="2" id="KW-0472">Membrane</keyword>
<evidence type="ECO:0000256" key="1">
    <source>
        <dbReference type="SAM" id="MobiDB-lite"/>
    </source>
</evidence>
<accession>A0A0X8JFI5</accession>
<keyword evidence="2" id="KW-1133">Transmembrane helix</keyword>
<feature type="region of interest" description="Disordered" evidence="1">
    <location>
        <begin position="172"/>
        <end position="210"/>
    </location>
</feature>
<evidence type="ECO:0000313" key="4">
    <source>
        <dbReference type="Proteomes" id="UP000065220"/>
    </source>
</evidence>
<feature type="transmembrane region" description="Helical" evidence="2">
    <location>
        <begin position="214"/>
        <end position="236"/>
    </location>
</feature>
<protein>
    <recommendedName>
        <fullName evidence="5">DNA-directed RNA polymerase II</fullName>
    </recommendedName>
</protein>
<evidence type="ECO:0008006" key="5">
    <source>
        <dbReference type="Google" id="ProtNLM"/>
    </source>
</evidence>